<evidence type="ECO:0000256" key="3">
    <source>
        <dbReference type="ARBA" id="ARBA00022989"/>
    </source>
</evidence>
<evidence type="ECO:0000256" key="4">
    <source>
        <dbReference type="ARBA" id="ARBA00023136"/>
    </source>
</evidence>
<protein>
    <recommendedName>
        <fullName evidence="9">Sugar phosphate transporter domain-containing protein</fullName>
    </recommendedName>
</protein>
<sequence length="293" mass="32074">MTRAILQEPRFLHHDAFTLDTAKKFLPAAFAFYLAIFTNTNLLRHANVDTFIVFRSLTPLLVAVADTAFRKQPCPSKLTFLSLVIILSGTVGYVATDPDFTLTAYSWAFVYLVTIATEMVYIKHMVTNLGLNTWGFVYYNNLLSLMIAPIFWIITGEYVDVFAAVGYSSGRNLFEPVAFSAVSLSCLFGLLISFFGFACRKAISATAFTVTGVVNKFLTVAINVLIWDKHASVCLLLTVAGGVLYQRSVTGAGNASNQRESAALKQTKTKNEDDNGYAIKDEGKGISGKFSGV</sequence>
<dbReference type="GO" id="GO:0016020">
    <property type="term" value="C:membrane"/>
    <property type="evidence" value="ECO:0007669"/>
    <property type="project" value="UniProtKB-SubCell"/>
</dbReference>
<dbReference type="EMBL" id="OU503045">
    <property type="protein sequence ID" value="CAI9768930.1"/>
    <property type="molecule type" value="Genomic_DNA"/>
</dbReference>
<keyword evidence="3 6" id="KW-1133">Transmembrane helix</keyword>
<evidence type="ECO:0000313" key="7">
    <source>
        <dbReference type="EMBL" id="CAI9768930.1"/>
    </source>
</evidence>
<evidence type="ECO:0000256" key="5">
    <source>
        <dbReference type="SAM" id="MobiDB-lite"/>
    </source>
</evidence>
<feature type="compositionally biased region" description="Basic and acidic residues" evidence="5">
    <location>
        <begin position="269"/>
        <end position="284"/>
    </location>
</feature>
<evidence type="ECO:0000256" key="2">
    <source>
        <dbReference type="ARBA" id="ARBA00022692"/>
    </source>
</evidence>
<proteinExistence type="predicted"/>
<dbReference type="InterPro" id="IPR050186">
    <property type="entry name" value="TPT_transporter"/>
</dbReference>
<evidence type="ECO:0008006" key="9">
    <source>
        <dbReference type="Google" id="ProtNLM"/>
    </source>
</evidence>
<feature type="transmembrane region" description="Helical" evidence="6">
    <location>
        <begin position="177"/>
        <end position="198"/>
    </location>
</feature>
<feature type="compositionally biased region" description="Polar residues" evidence="5">
    <location>
        <begin position="257"/>
        <end position="266"/>
    </location>
</feature>
<keyword evidence="4 6" id="KW-0472">Membrane</keyword>
<dbReference type="AlphaFoldDB" id="A0AAD1ZKL0"/>
<feature type="transmembrane region" description="Helical" evidence="6">
    <location>
        <begin position="102"/>
        <end position="122"/>
    </location>
</feature>
<feature type="transmembrane region" description="Helical" evidence="6">
    <location>
        <begin position="78"/>
        <end position="96"/>
    </location>
</feature>
<name>A0AAD1ZKL0_9LAMI</name>
<feature type="region of interest" description="Disordered" evidence="5">
    <location>
        <begin position="257"/>
        <end position="293"/>
    </location>
</feature>
<feature type="transmembrane region" description="Helical" evidence="6">
    <location>
        <begin position="134"/>
        <end position="154"/>
    </location>
</feature>
<evidence type="ECO:0000256" key="1">
    <source>
        <dbReference type="ARBA" id="ARBA00004141"/>
    </source>
</evidence>
<keyword evidence="2 6" id="KW-0812">Transmembrane</keyword>
<evidence type="ECO:0000313" key="8">
    <source>
        <dbReference type="Proteomes" id="UP000834106"/>
    </source>
</evidence>
<dbReference type="PANTHER" id="PTHR11132">
    <property type="entry name" value="SOLUTE CARRIER FAMILY 35"/>
    <property type="match status" value="1"/>
</dbReference>
<evidence type="ECO:0000256" key="6">
    <source>
        <dbReference type="SAM" id="Phobius"/>
    </source>
</evidence>
<dbReference type="Proteomes" id="UP000834106">
    <property type="component" value="Chromosome 10"/>
</dbReference>
<accession>A0AAD1ZKL0</accession>
<keyword evidence="8" id="KW-1185">Reference proteome</keyword>
<comment type="subcellular location">
    <subcellularLocation>
        <location evidence="1">Membrane</location>
        <topology evidence="1">Multi-pass membrane protein</topology>
    </subcellularLocation>
</comment>
<organism evidence="7 8">
    <name type="scientific">Fraxinus pennsylvanica</name>
    <dbReference type="NCBI Taxonomy" id="56036"/>
    <lineage>
        <taxon>Eukaryota</taxon>
        <taxon>Viridiplantae</taxon>
        <taxon>Streptophyta</taxon>
        <taxon>Embryophyta</taxon>
        <taxon>Tracheophyta</taxon>
        <taxon>Spermatophyta</taxon>
        <taxon>Magnoliopsida</taxon>
        <taxon>eudicotyledons</taxon>
        <taxon>Gunneridae</taxon>
        <taxon>Pentapetalae</taxon>
        <taxon>asterids</taxon>
        <taxon>lamiids</taxon>
        <taxon>Lamiales</taxon>
        <taxon>Oleaceae</taxon>
        <taxon>Oleeae</taxon>
        <taxon>Fraxinus</taxon>
    </lineage>
</organism>
<reference evidence="7" key="1">
    <citation type="submission" date="2023-05" db="EMBL/GenBank/DDBJ databases">
        <authorList>
            <person name="Huff M."/>
        </authorList>
    </citation>
    <scope>NUCLEOTIDE SEQUENCE</scope>
</reference>
<feature type="transmembrane region" description="Helical" evidence="6">
    <location>
        <begin position="205"/>
        <end position="227"/>
    </location>
</feature>
<gene>
    <name evidence="7" type="ORF">FPE_LOCUS17360</name>
</gene>